<dbReference type="InterPro" id="IPR028987">
    <property type="entry name" value="ATP_synth_B-like_membr_sf"/>
</dbReference>
<evidence type="ECO:0000256" key="9">
    <source>
        <dbReference type="ARBA" id="ARBA00022989"/>
    </source>
</evidence>
<dbReference type="NCBIfam" id="TIGR01144">
    <property type="entry name" value="ATP_synt_b"/>
    <property type="match status" value="1"/>
</dbReference>
<evidence type="ECO:0000256" key="10">
    <source>
        <dbReference type="ARBA" id="ARBA00023065"/>
    </source>
</evidence>
<keyword evidence="10 17" id="KW-0406">Ion transport</keyword>
<sequence>MAAANTETESDQGPIGTWLHDIGAAFDWQIFVAQLVGFAVILFLLWKFVRPPVQKMMRDRQDTVRAQLAEAEAAKQRVAEAKKAHEKAVAEAKAEAVQMQKDAAADAENIAADMRAQADHEVKRITEHGRAQVAQVCANLVRQLRADLGLAAIDRAGEIVRGHLSDSSAQAASVDRVIGELEQMASSASNTVPSSAKLVGLHSMRAASRDSALAVADKFDELAKDLDSAALTAAADDLTAVVNFLGDNPVLRKRLVEDDDNVAGKKQLVHSLLDGKVAPVVVEVVAEAAVQRWSSAGDLIAALRRQNTLIVLTAAERDGVIEQVEDELFRVSRILEANPQLATLLSDYNKDADKRVDLLQKLVGEKVGSHTWSLLSSTVRLLHGQAADIAVDQLAELAAARRGEAVAHVESAAPLTDAQVARLSTVLSGIYGRTISVQTEVKPELLGGLRISVGDEVIDADVATRLAKAAETLPR</sequence>
<evidence type="ECO:0000256" key="1">
    <source>
        <dbReference type="ARBA" id="ARBA00004162"/>
    </source>
</evidence>
<evidence type="ECO:0000313" key="21">
    <source>
        <dbReference type="Proteomes" id="UP000035021"/>
    </source>
</evidence>
<comment type="similarity">
    <text evidence="3">In the N-terminal section; belongs to the ATPase B chain family.</text>
</comment>
<keyword evidence="4 17" id="KW-0813">Transport</keyword>
<evidence type="ECO:0000256" key="5">
    <source>
        <dbReference type="ARBA" id="ARBA00022475"/>
    </source>
</evidence>
<dbReference type="EMBL" id="BAOQ01000029">
    <property type="protein sequence ID" value="GAC85097.1"/>
    <property type="molecule type" value="Genomic_DNA"/>
</dbReference>
<dbReference type="HAMAP" id="MF_01416">
    <property type="entry name" value="ATP_synth_delta_bact"/>
    <property type="match status" value="1"/>
</dbReference>
<evidence type="ECO:0000313" key="20">
    <source>
        <dbReference type="EMBL" id="GAC85097.1"/>
    </source>
</evidence>
<dbReference type="InterPro" id="IPR000711">
    <property type="entry name" value="ATPase_OSCP/dsu"/>
</dbReference>
<evidence type="ECO:0000256" key="3">
    <source>
        <dbReference type="ARBA" id="ARBA00010811"/>
    </source>
</evidence>
<comment type="caution">
    <text evidence="20">The sequence shown here is derived from an EMBL/GenBank/DDBJ whole genome shotgun (WGS) entry which is preliminary data.</text>
</comment>
<evidence type="ECO:0000256" key="16">
    <source>
        <dbReference type="ARBA" id="ARBA00025830"/>
    </source>
</evidence>
<evidence type="ECO:0000256" key="13">
    <source>
        <dbReference type="ARBA" id="ARBA00023310"/>
    </source>
</evidence>
<comment type="subcellular location">
    <subcellularLocation>
        <location evidence="18">Cell membrane</location>
        <topology evidence="18">Peripheral membrane protein</topology>
    </subcellularLocation>
    <subcellularLocation>
        <location evidence="1 17">Cell membrane</location>
        <topology evidence="1 17">Single-pass membrane protein</topology>
    </subcellularLocation>
</comment>
<keyword evidence="18" id="KW-0139">CF(1)</keyword>
<comment type="similarity">
    <text evidence="17">Belongs to the ATPase B chain family.</text>
</comment>
<dbReference type="Proteomes" id="UP000035021">
    <property type="component" value="Unassembled WGS sequence"/>
</dbReference>
<proteinExistence type="inferred from homology"/>
<accession>A0ABQ0ING7</accession>
<dbReference type="Pfam" id="PF00213">
    <property type="entry name" value="OSCP"/>
    <property type="match status" value="1"/>
</dbReference>
<keyword evidence="7 17" id="KW-0812">Transmembrane</keyword>
<dbReference type="NCBIfam" id="NF009961">
    <property type="entry name" value="PRK13428.1"/>
    <property type="match status" value="1"/>
</dbReference>
<dbReference type="Pfam" id="PF00430">
    <property type="entry name" value="ATP-synt_B"/>
    <property type="match status" value="1"/>
</dbReference>
<evidence type="ECO:0000256" key="18">
    <source>
        <dbReference type="HAMAP-Rule" id="MF_01416"/>
    </source>
</evidence>
<evidence type="ECO:0000256" key="8">
    <source>
        <dbReference type="ARBA" id="ARBA00022781"/>
    </source>
</evidence>
<keyword evidence="12" id="KW-0511">Multifunctional enzyme</keyword>
<dbReference type="PANTHER" id="PTHR11910">
    <property type="entry name" value="ATP SYNTHASE DELTA CHAIN"/>
    <property type="match status" value="1"/>
</dbReference>
<keyword evidence="11 17" id="KW-0472">Membrane</keyword>
<evidence type="ECO:0000256" key="4">
    <source>
        <dbReference type="ARBA" id="ARBA00022448"/>
    </source>
</evidence>
<keyword evidence="13 17" id="KW-0066">ATP synthesis</keyword>
<dbReference type="NCBIfam" id="TIGR01145">
    <property type="entry name" value="ATP_synt_delta"/>
    <property type="match status" value="1"/>
</dbReference>
<dbReference type="SUPFAM" id="SSF47928">
    <property type="entry name" value="N-terminal domain of the delta subunit of the F1F0-ATP synthase"/>
    <property type="match status" value="1"/>
</dbReference>
<keyword evidence="6 17" id="KW-0138">CF(0)</keyword>
<name>A0ABQ0ING7_9ACTN</name>
<comment type="subunit">
    <text evidence="16 17">F-type ATPases have 2 components, F(1) - the catalytic core - and F(0) - the membrane proton channel. F(1) has five subunits: alpha(3), beta(3), gamma(1), delta(1), epsilon(1). F(0) has three main subunits: a(1), b(2) and c(10-14). The alpha and beta chains form an alternating ring which encloses part of the gamma chain. F(1) is attached to F(0) by a central stalk formed by the gamma and epsilon chains, while a peripheral stalk is formed by the delta and b chains.</text>
</comment>
<dbReference type="HAMAP" id="MF_01398">
    <property type="entry name" value="ATP_synth_b_bprime"/>
    <property type="match status" value="1"/>
</dbReference>
<dbReference type="CDD" id="cd06503">
    <property type="entry name" value="ATP-synt_Fo_b"/>
    <property type="match status" value="1"/>
</dbReference>
<evidence type="ECO:0000256" key="6">
    <source>
        <dbReference type="ARBA" id="ARBA00022547"/>
    </source>
</evidence>
<comment type="function">
    <text evidence="18">This protein is part of the stalk that links CF(0) to CF(1). It either transmits conformational changes from CF(0) to CF(1) or is implicated in proton conduction.</text>
</comment>
<reference evidence="20 21" key="1">
    <citation type="submission" date="2013-02" db="EMBL/GenBank/DDBJ databases">
        <title>Whole genome shotgun sequence of Gordonia paraffinivorans NBRC 108238.</title>
        <authorList>
            <person name="Isaki-Nakamura S."/>
            <person name="Hosoyama A."/>
            <person name="Tsuchikane K."/>
            <person name="Ando Y."/>
            <person name="Baba S."/>
            <person name="Ohji S."/>
            <person name="Hamada M."/>
            <person name="Tamura T."/>
            <person name="Yamazoe A."/>
            <person name="Yamazaki S."/>
            <person name="Fujita N."/>
        </authorList>
    </citation>
    <scope>NUCLEOTIDE SEQUENCE [LARGE SCALE GENOMIC DNA]</scope>
    <source>
        <strain evidence="20 21">NBRC 108238</strain>
    </source>
</reference>
<evidence type="ECO:0000256" key="14">
    <source>
        <dbReference type="ARBA" id="ARBA00024925"/>
    </source>
</evidence>
<evidence type="ECO:0000256" key="15">
    <source>
        <dbReference type="ARBA" id="ARBA00025198"/>
    </source>
</evidence>
<gene>
    <name evidence="20" type="primary">atpF/atpH</name>
    <name evidence="17" type="synonym">atpF</name>
    <name evidence="18" type="synonym">atpH</name>
    <name evidence="20" type="ORF">GP2_029_00640</name>
</gene>
<feature type="transmembrane region" description="Helical" evidence="17">
    <location>
        <begin position="28"/>
        <end position="49"/>
    </location>
</feature>
<evidence type="ECO:0000256" key="17">
    <source>
        <dbReference type="HAMAP-Rule" id="MF_01398"/>
    </source>
</evidence>
<keyword evidence="9 17" id="KW-1133">Transmembrane helix</keyword>
<dbReference type="InterPro" id="IPR005864">
    <property type="entry name" value="ATP_synth_F0_bsu_bac"/>
</dbReference>
<feature type="coiled-coil region" evidence="19">
    <location>
        <begin position="64"/>
        <end position="102"/>
    </location>
</feature>
<dbReference type="SUPFAM" id="SSF81573">
    <property type="entry name" value="F1F0 ATP synthase subunit B, membrane domain"/>
    <property type="match status" value="1"/>
</dbReference>
<dbReference type="InterPro" id="IPR002146">
    <property type="entry name" value="ATP_synth_b/b'su_bac/chlpt"/>
</dbReference>
<keyword evidence="5 17" id="KW-1003">Cell membrane</keyword>
<comment type="function">
    <text evidence="14">This fusion protein includes a component of the F(0) channel (subunit b) and of the F(1) subunit (subunit delta). Two copies of subunit b and one of delta together form the peripheral 'stator' stalk which links F(1) to F(0).</text>
</comment>
<evidence type="ECO:0000256" key="11">
    <source>
        <dbReference type="ARBA" id="ARBA00023136"/>
    </source>
</evidence>
<comment type="similarity">
    <text evidence="2">In the C-terminal section; belongs to the ATPase delta chain family.</text>
</comment>
<comment type="function">
    <text evidence="17">Component of the F(0) channel, it forms part of the peripheral stalk, linking F(1) to F(0).</text>
</comment>
<keyword evidence="19" id="KW-0175">Coiled coil</keyword>
<evidence type="ECO:0000256" key="7">
    <source>
        <dbReference type="ARBA" id="ARBA00022692"/>
    </source>
</evidence>
<evidence type="ECO:0000256" key="19">
    <source>
        <dbReference type="SAM" id="Coils"/>
    </source>
</evidence>
<evidence type="ECO:0000256" key="12">
    <source>
        <dbReference type="ARBA" id="ARBA00023268"/>
    </source>
</evidence>
<dbReference type="InterPro" id="IPR026015">
    <property type="entry name" value="ATP_synth_OSCP/delta_N_sf"/>
</dbReference>
<keyword evidence="21" id="KW-1185">Reference proteome</keyword>
<comment type="function">
    <text evidence="15 17">F(1)F(0) ATP synthase produces ATP from ADP in the presence of a proton or sodium gradient. F-type ATPases consist of two structural domains, F(1) containing the extramembraneous catalytic core and F(0) containing the membrane proton channel, linked together by a central stalk and a peripheral stalk. During catalysis, ATP synthesis in the catalytic domain of F(1) is coupled via a rotary mechanism of the central stalk subunits to proton translocation.</text>
</comment>
<dbReference type="NCBIfam" id="NF009967">
    <property type="entry name" value="PRK13430.1"/>
    <property type="match status" value="1"/>
</dbReference>
<dbReference type="RefSeq" id="WP_006901322.1">
    <property type="nucleotide sequence ID" value="NZ_BAOQ01000029.1"/>
</dbReference>
<keyword evidence="8 17" id="KW-0375">Hydrogen ion transport</keyword>
<organism evidence="20 21">
    <name type="scientific">Gordonia paraffinivorans NBRC 108238</name>
    <dbReference type="NCBI Taxonomy" id="1223543"/>
    <lineage>
        <taxon>Bacteria</taxon>
        <taxon>Bacillati</taxon>
        <taxon>Actinomycetota</taxon>
        <taxon>Actinomycetes</taxon>
        <taxon>Mycobacteriales</taxon>
        <taxon>Gordoniaceae</taxon>
        <taxon>Gordonia</taxon>
    </lineage>
</organism>
<protein>
    <recommendedName>
        <fullName evidence="17 18">Multifunctional fusion protein</fullName>
    </recommendedName>
    <domain>
        <recommendedName>
            <fullName evidence="17">ATP synthase subunit b</fullName>
        </recommendedName>
        <alternativeName>
            <fullName evidence="17">ATP synthase F(0) sector subunit b</fullName>
        </alternativeName>
        <alternativeName>
            <fullName evidence="17">ATPase subunit I</fullName>
        </alternativeName>
        <alternativeName>
            <fullName evidence="17">F-type ATPase subunit b</fullName>
            <shortName evidence="17">F-ATPase subunit b</shortName>
        </alternativeName>
    </domain>
    <domain>
        <recommendedName>
            <fullName evidence="18">ATP synthase subunit delta</fullName>
        </recommendedName>
        <alternativeName>
            <fullName evidence="18">ATP synthase F(1) sector subunit delta</fullName>
        </alternativeName>
        <alternativeName>
            <fullName evidence="18">F-type ATPase subunit delta</fullName>
            <shortName evidence="18">F-ATPase subunit delta</shortName>
        </alternativeName>
    </domain>
</protein>
<evidence type="ECO:0000256" key="2">
    <source>
        <dbReference type="ARBA" id="ARBA00010377"/>
    </source>
</evidence>
<comment type="similarity">
    <text evidence="18">Belongs to the ATPase delta chain family.</text>
</comment>